<dbReference type="CDD" id="cd04186">
    <property type="entry name" value="GT_2_like_c"/>
    <property type="match status" value="1"/>
</dbReference>
<accession>A0A9X1WRA1</accession>
<gene>
    <name evidence="3" type="ORF">MUG84_19405</name>
</gene>
<dbReference type="PANTHER" id="PTHR43179">
    <property type="entry name" value="RHAMNOSYLTRANSFERASE WBBL"/>
    <property type="match status" value="1"/>
</dbReference>
<protein>
    <submittedName>
        <fullName evidence="3">Glycosyltransferase family 2 protein</fullName>
    </submittedName>
</protein>
<dbReference type="Proteomes" id="UP001139347">
    <property type="component" value="Unassembled WGS sequence"/>
</dbReference>
<dbReference type="AlphaFoldDB" id="A0A9X1WRA1"/>
<keyword evidence="4" id="KW-1185">Reference proteome</keyword>
<dbReference type="Pfam" id="PF00535">
    <property type="entry name" value="Glycos_transf_2"/>
    <property type="match status" value="1"/>
</dbReference>
<dbReference type="EMBL" id="JALIRP010000008">
    <property type="protein sequence ID" value="MCJ8013897.1"/>
    <property type="molecule type" value="Genomic_DNA"/>
</dbReference>
<feature type="domain" description="Glycosyltransferase 2-like" evidence="2">
    <location>
        <begin position="56"/>
        <end position="223"/>
    </location>
</feature>
<organism evidence="3 4">
    <name type="scientific">Paenibacillus mangrovi</name>
    <dbReference type="NCBI Taxonomy" id="2931978"/>
    <lineage>
        <taxon>Bacteria</taxon>
        <taxon>Bacillati</taxon>
        <taxon>Bacillota</taxon>
        <taxon>Bacilli</taxon>
        <taxon>Bacillales</taxon>
        <taxon>Paenibacillaceae</taxon>
        <taxon>Paenibacillus</taxon>
    </lineage>
</organism>
<dbReference type="SUPFAM" id="SSF53448">
    <property type="entry name" value="Nucleotide-diphospho-sugar transferases"/>
    <property type="match status" value="1"/>
</dbReference>
<name>A0A9X1WRA1_9BACL</name>
<feature type="compositionally biased region" description="Basic residues" evidence="1">
    <location>
        <begin position="1"/>
        <end position="10"/>
    </location>
</feature>
<proteinExistence type="predicted"/>
<dbReference type="RefSeq" id="WP_244727875.1">
    <property type="nucleotide sequence ID" value="NZ_JALIRP010000008.1"/>
</dbReference>
<sequence>MRRSFTRKLMKPGSSSKGKSNLPDKGSRFRLGYEQGYEQGIAKGKESFGQPFHGTSIVIPSYNQVEYLARCIESIMTHTAEPYEIIVVNNASTDETDAYLEKRSLQIRSKRLDTNHGFSGGVNQGIMMAKGDTIVILNNDVLVTPGWLTHMLRCLQSDSMIGAVGPVTNYISGDQQIAVPYKTVDQMWEYAATHFKPDETKWRQTDRLVGFCILFRRELLERVGYFDEGFRVGNYEDDDWMIRIRLSGLKLLIAGDSFIHHFGSVSMKNLGQKQFNAVHRHNELYFREKWGNPHVWVEKVRRNDSLFQNTVSSISAGSPADFFPSHVLIRDQGGQHYFLCDGAKSPCAALEDETGIRPVVLSRMDIRSIPTTEASMSEAALLSELKPPSGELADGQLVSCGDGTVYQWIKGSVRPIVSEFALKRWNLKERSLVMLPPEKLENLPHGLPIIAPPILKNPVL</sequence>
<dbReference type="Gene3D" id="3.90.550.10">
    <property type="entry name" value="Spore Coat Polysaccharide Biosynthesis Protein SpsA, Chain A"/>
    <property type="match status" value="1"/>
</dbReference>
<evidence type="ECO:0000313" key="4">
    <source>
        <dbReference type="Proteomes" id="UP001139347"/>
    </source>
</evidence>
<dbReference type="InterPro" id="IPR001173">
    <property type="entry name" value="Glyco_trans_2-like"/>
</dbReference>
<evidence type="ECO:0000259" key="2">
    <source>
        <dbReference type="Pfam" id="PF00535"/>
    </source>
</evidence>
<evidence type="ECO:0000256" key="1">
    <source>
        <dbReference type="SAM" id="MobiDB-lite"/>
    </source>
</evidence>
<comment type="caution">
    <text evidence="3">The sequence shown here is derived from an EMBL/GenBank/DDBJ whole genome shotgun (WGS) entry which is preliminary data.</text>
</comment>
<evidence type="ECO:0000313" key="3">
    <source>
        <dbReference type="EMBL" id="MCJ8013897.1"/>
    </source>
</evidence>
<reference evidence="3" key="1">
    <citation type="submission" date="2022-04" db="EMBL/GenBank/DDBJ databases">
        <title>Paenibacillus mangrovi sp. nov., a novel endophytic bacterium isolated from bark of Kandelia candel.</title>
        <authorList>
            <person name="Tuo L."/>
        </authorList>
    </citation>
    <scope>NUCLEOTIDE SEQUENCE</scope>
    <source>
        <strain evidence="3">KQZ6P-2</strain>
    </source>
</reference>
<dbReference type="PANTHER" id="PTHR43179:SF7">
    <property type="entry name" value="RHAMNOSYLTRANSFERASE WBBL"/>
    <property type="match status" value="1"/>
</dbReference>
<dbReference type="InterPro" id="IPR029044">
    <property type="entry name" value="Nucleotide-diphossugar_trans"/>
</dbReference>
<feature type="region of interest" description="Disordered" evidence="1">
    <location>
        <begin position="1"/>
        <end position="28"/>
    </location>
</feature>